<dbReference type="GO" id="GO:0034605">
    <property type="term" value="P:cellular response to heat"/>
    <property type="evidence" value="ECO:0007669"/>
    <property type="project" value="TreeGrafter"/>
</dbReference>
<dbReference type="Pfam" id="PF00004">
    <property type="entry name" value="AAA"/>
    <property type="match status" value="1"/>
</dbReference>
<keyword evidence="6 11" id="KW-0175">Coiled coil</keyword>
<dbReference type="NCBIfam" id="TIGR03346">
    <property type="entry name" value="chaperone_ClpB"/>
    <property type="match status" value="1"/>
</dbReference>
<keyword evidence="11" id="KW-0963">Cytoplasm</keyword>
<dbReference type="InterPro" id="IPR017730">
    <property type="entry name" value="Chaperonin_ClpB"/>
</dbReference>
<dbReference type="InterPro" id="IPR041546">
    <property type="entry name" value="ClpA/ClpB_AAA_lid"/>
</dbReference>
<reference evidence="13 14" key="1">
    <citation type="journal article" date="2011" name="J. Bacteriol.">
        <title>Genome sequence of the algicidal bacterium Kordia algicida OT-1.</title>
        <authorList>
            <person name="Lee H.S."/>
            <person name="Kang S.G."/>
            <person name="Kwon K.K."/>
            <person name="Lee J.H."/>
            <person name="Kim S.J."/>
        </authorList>
    </citation>
    <scope>NUCLEOTIDE SEQUENCE [LARGE SCALE GENOMIC DNA]</scope>
    <source>
        <strain evidence="13 14">OT-1</strain>
    </source>
</reference>
<dbReference type="Gene3D" id="1.10.8.60">
    <property type="match status" value="1"/>
</dbReference>
<comment type="similarity">
    <text evidence="1 10">Belongs to the ClpA/ClpB family.</text>
</comment>
<evidence type="ECO:0000256" key="7">
    <source>
        <dbReference type="ARBA" id="ARBA00023186"/>
    </source>
</evidence>
<dbReference type="InterPro" id="IPR036628">
    <property type="entry name" value="Clp_N_dom_sf"/>
</dbReference>
<evidence type="ECO:0000256" key="2">
    <source>
        <dbReference type="ARBA" id="ARBA00017574"/>
    </source>
</evidence>
<dbReference type="InterPro" id="IPR004176">
    <property type="entry name" value="Clp_R_N"/>
</dbReference>
<evidence type="ECO:0000256" key="6">
    <source>
        <dbReference type="ARBA" id="ARBA00023054"/>
    </source>
</evidence>
<evidence type="ECO:0000256" key="5">
    <source>
        <dbReference type="ARBA" id="ARBA00022840"/>
    </source>
</evidence>
<dbReference type="PANTHER" id="PTHR11638:SF18">
    <property type="entry name" value="HEAT SHOCK PROTEIN 104"/>
    <property type="match status" value="1"/>
</dbReference>
<comment type="subcellular location">
    <subcellularLocation>
        <location evidence="11">Cytoplasm</location>
    </subcellularLocation>
</comment>
<evidence type="ECO:0000256" key="1">
    <source>
        <dbReference type="ARBA" id="ARBA00008675"/>
    </source>
</evidence>
<feature type="domain" description="Clp R" evidence="12">
    <location>
        <begin position="3"/>
        <end position="144"/>
    </location>
</feature>
<dbReference type="HOGENOM" id="CLU_005070_4_0_10"/>
<dbReference type="AlphaFoldDB" id="A9DZB5"/>
<dbReference type="Pfam" id="PF17871">
    <property type="entry name" value="AAA_lid_9"/>
    <property type="match status" value="1"/>
</dbReference>
<dbReference type="OrthoDB" id="9803641at2"/>
<keyword evidence="4 10" id="KW-0547">Nucleotide-binding</keyword>
<evidence type="ECO:0000259" key="12">
    <source>
        <dbReference type="PROSITE" id="PS51903"/>
    </source>
</evidence>
<evidence type="ECO:0000256" key="8">
    <source>
        <dbReference type="ARBA" id="ARBA00026057"/>
    </source>
</evidence>
<dbReference type="InterPro" id="IPR018368">
    <property type="entry name" value="ClpA/B_CS1"/>
</dbReference>
<evidence type="ECO:0000256" key="3">
    <source>
        <dbReference type="ARBA" id="ARBA00022737"/>
    </source>
</evidence>
<dbReference type="InterPro" id="IPR028299">
    <property type="entry name" value="ClpA/B_CS2"/>
</dbReference>
<evidence type="ECO:0000256" key="9">
    <source>
        <dbReference type="PROSITE-ProRule" id="PRU01251"/>
    </source>
</evidence>
<comment type="subunit">
    <text evidence="8">Homohexamer. The oligomerization is ATP-dependent.</text>
</comment>
<keyword evidence="3 9" id="KW-0677">Repeat</keyword>
<dbReference type="SMART" id="SM00382">
    <property type="entry name" value="AAA"/>
    <property type="match status" value="2"/>
</dbReference>
<dbReference type="SUPFAM" id="SSF52540">
    <property type="entry name" value="P-loop containing nucleoside triphosphate hydrolases"/>
    <property type="match status" value="2"/>
</dbReference>
<dbReference type="SUPFAM" id="SSF81923">
    <property type="entry name" value="Double Clp-N motif"/>
    <property type="match status" value="1"/>
</dbReference>
<dbReference type="SMART" id="SM01086">
    <property type="entry name" value="ClpB_D2-small"/>
    <property type="match status" value="1"/>
</dbReference>
<sequence length="867" mass="97417">MNFNNYTIKSQEVVQQAQQLTQTYGHQQIENEHLFKAIIDVDDNVLPFLLKKLNVNVTLLEQILESTLNSFPKVSGGNIMLSPKTGKTLTDASIVAKEMNDEFVSTSHLVLAIFKSNSKISQILKDQGVTEKGLKAAIQELSKGERVTSATAEETYNSLTKYANNLNQLANDGKLDPVIGRDEEIRRVLQILSRRTKNNPILVGEPGVGKTAIAEGLAHRIIQGDVPENLKDKQIYSLDMGALIAGAKFKGEFEERLKAVIKEVTSADGDIVLFIDEIHTLVGAGGGQGAMDAANILKPALARGELRAIGATTLDEYQKYFEKDKALERRFQKIMVDEPDTESAISILRGIKEKYETHHKVRIKDEAIIAAVELSQRYITNRFLPDKAIDLIDEAASKLRMEINSKPEELDVLDRRIMQLEIEIEAIKRENDEAKLKALNLELANIKDERNEIFAKWQSEKDVVDTVQATKEAIENYRAEAERAEREGNYGKVAELRYGKIKEAQAKLDSLQKDLETHEENALIKEEVTNEDIAEVVAKWTGIPVTKMLQSEREKLLQLEQELHKRVVGQEEAIVAVSDAVRRSRAGLQDANRPIGSFLFLGMTGVGKTELAKALASYLFDDENAMTRIDMSEYQESHSVSRLVGAPPGYVGYDEGGQLTEAVRRKPYSVVLLDEIEKAHPDTFNILLQVLDEGRLTDNKGRIADFKNTIIIMTSNMGSHIIEEKFKAMKDMYSATEAAKVEVLGLLKQTIRPEFLNRIDDMVMFTPLSQENIKEIVRLQLKNVMKMLAKQQITLDATEEAIQYLAKQGFDPQFGARPVKRVIQRKVLNELSKEILSGKVTVDSIILLDEFDEKLVFRNQTDLIENV</sequence>
<protein>
    <recommendedName>
        <fullName evidence="2 11">Chaperone protein ClpB</fullName>
    </recommendedName>
</protein>
<dbReference type="InterPro" id="IPR001270">
    <property type="entry name" value="ClpA/B"/>
</dbReference>
<dbReference type="PROSITE" id="PS00871">
    <property type="entry name" value="CLPAB_2"/>
    <property type="match status" value="1"/>
</dbReference>
<keyword evidence="11" id="KW-0346">Stress response</keyword>
<dbReference type="GO" id="GO:0005737">
    <property type="term" value="C:cytoplasm"/>
    <property type="evidence" value="ECO:0007669"/>
    <property type="project" value="UniProtKB-SubCell"/>
</dbReference>
<feature type="coiled-coil region" evidence="11">
    <location>
        <begin position="410"/>
        <end position="528"/>
    </location>
</feature>
<dbReference type="eggNOG" id="COG0542">
    <property type="taxonomic scope" value="Bacteria"/>
</dbReference>
<dbReference type="CDD" id="cd00009">
    <property type="entry name" value="AAA"/>
    <property type="match status" value="1"/>
</dbReference>
<dbReference type="Pfam" id="PF02861">
    <property type="entry name" value="Clp_N"/>
    <property type="match status" value="1"/>
</dbReference>
<dbReference type="InterPro" id="IPR019489">
    <property type="entry name" value="Clp_ATPase_C"/>
</dbReference>
<dbReference type="Gene3D" id="1.10.1780.10">
    <property type="entry name" value="Clp, N-terminal domain"/>
    <property type="match status" value="1"/>
</dbReference>
<evidence type="ECO:0000313" key="13">
    <source>
        <dbReference type="EMBL" id="EDP95720.1"/>
    </source>
</evidence>
<dbReference type="InterPro" id="IPR027417">
    <property type="entry name" value="P-loop_NTPase"/>
</dbReference>
<dbReference type="PRINTS" id="PR00300">
    <property type="entry name" value="CLPPROTEASEA"/>
</dbReference>
<dbReference type="FunFam" id="3.40.50.300:FF:000025">
    <property type="entry name" value="ATP-dependent Clp protease subunit"/>
    <property type="match status" value="1"/>
</dbReference>
<dbReference type="PROSITE" id="PS00870">
    <property type="entry name" value="CLPAB_1"/>
    <property type="match status" value="1"/>
</dbReference>
<organism evidence="13 14">
    <name type="scientific">Kordia algicida OT-1</name>
    <dbReference type="NCBI Taxonomy" id="391587"/>
    <lineage>
        <taxon>Bacteria</taxon>
        <taxon>Pseudomonadati</taxon>
        <taxon>Bacteroidota</taxon>
        <taxon>Flavobacteriia</taxon>
        <taxon>Flavobacteriales</taxon>
        <taxon>Flavobacteriaceae</taxon>
        <taxon>Kordia</taxon>
    </lineage>
</organism>
<evidence type="ECO:0000256" key="11">
    <source>
        <dbReference type="RuleBase" id="RU362034"/>
    </source>
</evidence>
<comment type="function">
    <text evidence="11">Part of a stress-induced multi-chaperone system, it is involved in the recovery of the cell from heat-induced damage, in cooperation with DnaK, DnaJ and GrpE.</text>
</comment>
<dbReference type="Gene3D" id="3.40.50.300">
    <property type="entry name" value="P-loop containing nucleotide triphosphate hydrolases"/>
    <property type="match status" value="3"/>
</dbReference>
<dbReference type="Proteomes" id="UP000002945">
    <property type="component" value="Unassembled WGS sequence"/>
</dbReference>
<dbReference type="Pfam" id="PF07724">
    <property type="entry name" value="AAA_2"/>
    <property type="match status" value="1"/>
</dbReference>
<keyword evidence="5 10" id="KW-0067">ATP-binding</keyword>
<keyword evidence="14" id="KW-1185">Reference proteome</keyword>
<dbReference type="GO" id="GO:0016887">
    <property type="term" value="F:ATP hydrolysis activity"/>
    <property type="evidence" value="ECO:0007669"/>
    <property type="project" value="InterPro"/>
</dbReference>
<dbReference type="RefSeq" id="WP_007093557.1">
    <property type="nucleotide sequence ID" value="NZ_CP142125.1"/>
</dbReference>
<dbReference type="FunFam" id="3.40.50.300:FF:000120">
    <property type="entry name" value="ATP-dependent chaperone ClpB"/>
    <property type="match status" value="1"/>
</dbReference>
<dbReference type="PANTHER" id="PTHR11638">
    <property type="entry name" value="ATP-DEPENDENT CLP PROTEASE"/>
    <property type="match status" value="1"/>
</dbReference>
<dbReference type="GO" id="GO:0042026">
    <property type="term" value="P:protein refolding"/>
    <property type="evidence" value="ECO:0007669"/>
    <property type="project" value="UniProtKB-UniRule"/>
</dbReference>
<dbReference type="EMBL" id="ABIB01000006">
    <property type="protein sequence ID" value="EDP95720.1"/>
    <property type="molecule type" value="Genomic_DNA"/>
</dbReference>
<dbReference type="STRING" id="391587.KAOT1_04932"/>
<dbReference type="PROSITE" id="PS51903">
    <property type="entry name" value="CLP_R"/>
    <property type="match status" value="1"/>
</dbReference>
<dbReference type="GO" id="GO:0005524">
    <property type="term" value="F:ATP binding"/>
    <property type="evidence" value="ECO:0007669"/>
    <property type="project" value="UniProtKB-UniRule"/>
</dbReference>
<dbReference type="Pfam" id="PF10431">
    <property type="entry name" value="ClpB_D2-small"/>
    <property type="match status" value="1"/>
</dbReference>
<comment type="caution">
    <text evidence="13">The sequence shown here is derived from an EMBL/GenBank/DDBJ whole genome shotgun (WGS) entry which is preliminary data.</text>
</comment>
<evidence type="ECO:0000313" key="14">
    <source>
        <dbReference type="Proteomes" id="UP000002945"/>
    </source>
</evidence>
<evidence type="ECO:0000256" key="4">
    <source>
        <dbReference type="ARBA" id="ARBA00022741"/>
    </source>
</evidence>
<keyword evidence="7 10" id="KW-0143">Chaperone</keyword>
<dbReference type="InterPro" id="IPR003959">
    <property type="entry name" value="ATPase_AAA_core"/>
</dbReference>
<dbReference type="FunFam" id="3.40.50.300:FF:000010">
    <property type="entry name" value="Chaperone clpB 1, putative"/>
    <property type="match status" value="1"/>
</dbReference>
<evidence type="ECO:0000256" key="10">
    <source>
        <dbReference type="RuleBase" id="RU004432"/>
    </source>
</evidence>
<dbReference type="InterPro" id="IPR003593">
    <property type="entry name" value="AAA+_ATPase"/>
</dbReference>
<name>A9DZB5_9FLAO</name>
<comment type="subunit">
    <text evidence="11">Homohexamer; The oligomerization is ATP-dependent.</text>
</comment>
<dbReference type="CDD" id="cd19499">
    <property type="entry name" value="RecA-like_ClpB_Hsp104-like"/>
    <property type="match status" value="1"/>
</dbReference>
<gene>
    <name evidence="11" type="primary">clpB</name>
    <name evidence="13" type="ORF">KAOT1_04932</name>
</gene>
<dbReference type="InterPro" id="IPR050130">
    <property type="entry name" value="ClpA_ClpB"/>
</dbReference>
<proteinExistence type="inferred from homology"/>
<accession>A9DZB5</accession>